<feature type="transmembrane region" description="Helical" evidence="12">
    <location>
        <begin position="209"/>
        <end position="227"/>
    </location>
</feature>
<evidence type="ECO:0000256" key="7">
    <source>
        <dbReference type="ARBA" id="ARBA00023069"/>
    </source>
</evidence>
<name>A0AA88HW43_ARTSF</name>
<reference evidence="13" key="1">
    <citation type="submission" date="2023-07" db="EMBL/GenBank/DDBJ databases">
        <title>Chromosome-level genome assembly of Artemia franciscana.</title>
        <authorList>
            <person name="Jo E."/>
        </authorList>
    </citation>
    <scope>NUCLEOTIDE SEQUENCE</scope>
    <source>
        <tissue evidence="13">Whole body</tissue>
    </source>
</reference>
<evidence type="ECO:0000256" key="1">
    <source>
        <dbReference type="ARBA" id="ARBA00004138"/>
    </source>
</evidence>
<dbReference type="Pfam" id="PF15383">
    <property type="entry name" value="TMEM237"/>
    <property type="match status" value="1"/>
</dbReference>
<keyword evidence="6 12" id="KW-1133">Transmembrane helix</keyword>
<dbReference type="GO" id="GO:0016020">
    <property type="term" value="C:membrane"/>
    <property type="evidence" value="ECO:0007669"/>
    <property type="project" value="UniProtKB-SubCell"/>
</dbReference>
<keyword evidence="8 12" id="KW-0472">Membrane</keyword>
<proteinExistence type="inferred from homology"/>
<keyword evidence="5" id="KW-0970">Cilium biogenesis/degradation</keyword>
<evidence type="ECO:0000256" key="3">
    <source>
        <dbReference type="ARBA" id="ARBA00008783"/>
    </source>
</evidence>
<evidence type="ECO:0000256" key="12">
    <source>
        <dbReference type="SAM" id="Phobius"/>
    </source>
</evidence>
<dbReference type="AlphaFoldDB" id="A0AA88HW43"/>
<evidence type="ECO:0000256" key="11">
    <source>
        <dbReference type="SAM" id="MobiDB-lite"/>
    </source>
</evidence>
<evidence type="ECO:0000256" key="10">
    <source>
        <dbReference type="ARBA" id="ARBA00025631"/>
    </source>
</evidence>
<dbReference type="GO" id="GO:0035869">
    <property type="term" value="C:ciliary transition zone"/>
    <property type="evidence" value="ECO:0007669"/>
    <property type="project" value="TreeGrafter"/>
</dbReference>
<comment type="similarity">
    <text evidence="3">Belongs to the TMEM237 family.</text>
</comment>
<evidence type="ECO:0000256" key="4">
    <source>
        <dbReference type="ARBA" id="ARBA00022692"/>
    </source>
</evidence>
<comment type="function">
    <text evidence="10">Component of the transition zone in primary cilia. Required for ciliogenesis.</text>
</comment>
<evidence type="ECO:0000313" key="13">
    <source>
        <dbReference type="EMBL" id="KAK2711962.1"/>
    </source>
</evidence>
<evidence type="ECO:0000256" key="8">
    <source>
        <dbReference type="ARBA" id="ARBA00023136"/>
    </source>
</evidence>
<evidence type="ECO:0000313" key="14">
    <source>
        <dbReference type="Proteomes" id="UP001187531"/>
    </source>
</evidence>
<dbReference type="PANTHER" id="PTHR28388">
    <property type="entry name" value="TRANSMEMBRANE PROTEIN 237"/>
    <property type="match status" value="1"/>
</dbReference>
<comment type="subcellular location">
    <subcellularLocation>
        <location evidence="1">Cell projection</location>
        <location evidence="1">Cilium</location>
    </subcellularLocation>
    <subcellularLocation>
        <location evidence="2">Membrane</location>
        <topology evidence="2">Multi-pass membrane protein</topology>
    </subcellularLocation>
</comment>
<keyword evidence="14" id="KW-1185">Reference proteome</keyword>
<dbReference type="Proteomes" id="UP001187531">
    <property type="component" value="Unassembled WGS sequence"/>
</dbReference>
<dbReference type="EMBL" id="JAVRJZ010000015">
    <property type="protein sequence ID" value="KAK2711962.1"/>
    <property type="molecule type" value="Genomic_DNA"/>
</dbReference>
<evidence type="ECO:0000256" key="6">
    <source>
        <dbReference type="ARBA" id="ARBA00022989"/>
    </source>
</evidence>
<organism evidence="13 14">
    <name type="scientific">Artemia franciscana</name>
    <name type="common">Brine shrimp</name>
    <name type="synonym">Artemia sanfranciscana</name>
    <dbReference type="NCBI Taxonomy" id="6661"/>
    <lineage>
        <taxon>Eukaryota</taxon>
        <taxon>Metazoa</taxon>
        <taxon>Ecdysozoa</taxon>
        <taxon>Arthropoda</taxon>
        <taxon>Crustacea</taxon>
        <taxon>Branchiopoda</taxon>
        <taxon>Anostraca</taxon>
        <taxon>Artemiidae</taxon>
        <taxon>Artemia</taxon>
    </lineage>
</organism>
<feature type="transmembrane region" description="Helical" evidence="12">
    <location>
        <begin position="239"/>
        <end position="262"/>
    </location>
</feature>
<sequence>MLVALNLSSISAELTSDLSTKVIELSNCNLKMGYAEEDSNKISSRERRRQRKNRHDSEDEVSEIESEREERRYKKSKRKNDEDKEYSSPDRRKDKSKRDKKRDTIYGEERKKAYDNDGYDENDRGKPRKKKRRRRDEGKVSTIELKHFNDSSLKYDATKQEMNGDLSHYFKSFFEPEYSDDVADRIAYIKRRVSTSHQCYKFFLKFCRVIQGLLAGICLWEVVVIYGGGMPSLENFITFYSPIAVAFQATYSVFIALCLVFVGDRLVCRFMTKSDIDPLPLVWRIFSWTTLAGLVYFIGFVLSLVQAPVDLSIHLAVENVTHWLEYTDNAQTIRSWKIGTLFRCLCGILAFIFITFEPAITFS</sequence>
<comment type="caution">
    <text evidence="13">The sequence shown here is derived from an EMBL/GenBank/DDBJ whole genome shotgun (WGS) entry which is preliminary data.</text>
</comment>
<dbReference type="InterPro" id="IPR029409">
    <property type="entry name" value="TMEM237"/>
</dbReference>
<feature type="compositionally biased region" description="Acidic residues" evidence="11">
    <location>
        <begin position="58"/>
        <end position="67"/>
    </location>
</feature>
<evidence type="ECO:0000256" key="2">
    <source>
        <dbReference type="ARBA" id="ARBA00004141"/>
    </source>
</evidence>
<keyword evidence="9" id="KW-0966">Cell projection</keyword>
<dbReference type="GO" id="GO:0060271">
    <property type="term" value="P:cilium assembly"/>
    <property type="evidence" value="ECO:0007669"/>
    <property type="project" value="TreeGrafter"/>
</dbReference>
<accession>A0AA88HW43</accession>
<dbReference type="PANTHER" id="PTHR28388:SF1">
    <property type="entry name" value="TRANSMEMBRANE PROTEIN 237"/>
    <property type="match status" value="1"/>
</dbReference>
<gene>
    <name evidence="13" type="ORF">QYM36_010855</name>
</gene>
<keyword evidence="4 12" id="KW-0812">Transmembrane</keyword>
<evidence type="ECO:0000256" key="9">
    <source>
        <dbReference type="ARBA" id="ARBA00023273"/>
    </source>
</evidence>
<evidence type="ECO:0000256" key="5">
    <source>
        <dbReference type="ARBA" id="ARBA00022794"/>
    </source>
</evidence>
<feature type="transmembrane region" description="Helical" evidence="12">
    <location>
        <begin position="282"/>
        <end position="305"/>
    </location>
</feature>
<feature type="region of interest" description="Disordered" evidence="11">
    <location>
        <begin position="36"/>
        <end position="141"/>
    </location>
</feature>
<protein>
    <submittedName>
        <fullName evidence="13">Uncharacterized protein</fullName>
    </submittedName>
</protein>
<feature type="transmembrane region" description="Helical" evidence="12">
    <location>
        <begin position="341"/>
        <end position="360"/>
    </location>
</feature>
<feature type="compositionally biased region" description="Basic and acidic residues" evidence="11">
    <location>
        <begin position="79"/>
        <end position="125"/>
    </location>
</feature>
<keyword evidence="7" id="KW-0969">Cilium</keyword>